<accession>A0A4Y1RGQ2</accession>
<dbReference type="EMBL" id="AP019301">
    <property type="protein sequence ID" value="BBH03255.1"/>
    <property type="molecule type" value="Genomic_DNA"/>
</dbReference>
<organism evidence="5">
    <name type="scientific">Prunus dulcis</name>
    <name type="common">Almond</name>
    <name type="synonym">Amygdalus dulcis</name>
    <dbReference type="NCBI Taxonomy" id="3755"/>
    <lineage>
        <taxon>Eukaryota</taxon>
        <taxon>Viridiplantae</taxon>
        <taxon>Streptophyta</taxon>
        <taxon>Embryophyta</taxon>
        <taxon>Tracheophyta</taxon>
        <taxon>Spermatophyta</taxon>
        <taxon>Magnoliopsida</taxon>
        <taxon>eudicotyledons</taxon>
        <taxon>Gunneridae</taxon>
        <taxon>Pentapetalae</taxon>
        <taxon>rosids</taxon>
        <taxon>fabids</taxon>
        <taxon>Rosales</taxon>
        <taxon>Rosaceae</taxon>
        <taxon>Amygdaloideae</taxon>
        <taxon>Amygdaleae</taxon>
        <taxon>Prunus</taxon>
    </lineage>
</organism>
<evidence type="ECO:0000313" key="5">
    <source>
        <dbReference type="EMBL" id="BBH03255.1"/>
    </source>
</evidence>
<dbReference type="AlphaFoldDB" id="A0A4Y1RGQ2"/>
<proteinExistence type="inferred from homology"/>
<gene>
    <name evidence="5" type="ORF">Prudu_014069</name>
</gene>
<dbReference type="Pfam" id="PF02115">
    <property type="entry name" value="Rho_GDI"/>
    <property type="match status" value="1"/>
</dbReference>
<evidence type="ECO:0000256" key="2">
    <source>
        <dbReference type="ARBA" id="ARBA00009758"/>
    </source>
</evidence>
<dbReference type="SUPFAM" id="SSF81296">
    <property type="entry name" value="E set domains"/>
    <property type="match status" value="1"/>
</dbReference>
<reference evidence="5" key="1">
    <citation type="journal article" date="2019" name="Science">
        <title>Mutation of a bHLH transcription factor allowed almond domestication.</title>
        <authorList>
            <person name="Sanchez-Perez R."/>
            <person name="Pavan S."/>
            <person name="Mazzeo R."/>
            <person name="Moldovan C."/>
            <person name="Aiese Cigliano R."/>
            <person name="Del Cueto J."/>
            <person name="Ricciardi F."/>
            <person name="Lotti C."/>
            <person name="Ricciardi L."/>
            <person name="Dicenta F."/>
            <person name="Lopez-Marques R.L."/>
            <person name="Lindberg Moller B."/>
        </authorList>
    </citation>
    <scope>NUCLEOTIDE SEQUENCE</scope>
</reference>
<name>A0A4Y1RGQ2_PRUDU</name>
<dbReference type="PANTHER" id="PTHR10980:SF61">
    <property type="entry name" value="OS01G0913600 PROTEIN"/>
    <property type="match status" value="1"/>
</dbReference>
<dbReference type="GO" id="GO:0007266">
    <property type="term" value="P:Rho protein signal transduction"/>
    <property type="evidence" value="ECO:0007669"/>
    <property type="project" value="InterPro"/>
</dbReference>
<dbReference type="PRINTS" id="PR00492">
    <property type="entry name" value="RHOGDI"/>
</dbReference>
<dbReference type="Gene3D" id="2.70.50.30">
    <property type="entry name" value="Coagulation Factor XIII, subunit A, domain 1"/>
    <property type="match status" value="1"/>
</dbReference>
<comment type="subcellular location">
    <subcellularLocation>
        <location evidence="1">Cytoplasm</location>
    </subcellularLocation>
</comment>
<dbReference type="PANTHER" id="PTHR10980">
    <property type="entry name" value="RHO GDP-DISSOCIATION INHIBITOR"/>
    <property type="match status" value="1"/>
</dbReference>
<keyword evidence="3" id="KW-0963">Cytoplasm</keyword>
<evidence type="ECO:0000256" key="1">
    <source>
        <dbReference type="ARBA" id="ARBA00004496"/>
    </source>
</evidence>
<dbReference type="InterPro" id="IPR014756">
    <property type="entry name" value="Ig_E-set"/>
</dbReference>
<feature type="compositionally biased region" description="Acidic residues" evidence="4">
    <location>
        <begin position="100"/>
        <end position="110"/>
    </location>
</feature>
<dbReference type="GO" id="GO:0005094">
    <property type="term" value="F:Rho GDP-dissociation inhibitor activity"/>
    <property type="evidence" value="ECO:0007669"/>
    <property type="project" value="InterPro"/>
</dbReference>
<comment type="similarity">
    <text evidence="2">Belongs to the Rho GDI family.</text>
</comment>
<protein>
    <submittedName>
        <fullName evidence="5">Immunoglobulin E-set superfamily protein</fullName>
    </submittedName>
</protein>
<evidence type="ECO:0000256" key="3">
    <source>
        <dbReference type="ARBA" id="ARBA00022490"/>
    </source>
</evidence>
<dbReference type="InterPro" id="IPR024792">
    <property type="entry name" value="RhoGDI_dom_sf"/>
</dbReference>
<feature type="compositionally biased region" description="Basic and acidic residues" evidence="4">
    <location>
        <begin position="67"/>
        <end position="83"/>
    </location>
</feature>
<dbReference type="GO" id="GO:0016020">
    <property type="term" value="C:membrane"/>
    <property type="evidence" value="ECO:0007669"/>
    <property type="project" value="TreeGrafter"/>
</dbReference>
<dbReference type="FunFam" id="2.70.50.30:FF:000002">
    <property type="entry name" value="Rho GDP-dissociation inhibitor 1"/>
    <property type="match status" value="1"/>
</dbReference>
<dbReference type="GO" id="GO:0005829">
    <property type="term" value="C:cytosol"/>
    <property type="evidence" value="ECO:0007669"/>
    <property type="project" value="TreeGrafter"/>
</dbReference>
<feature type="region of interest" description="Disordered" evidence="4">
    <location>
        <begin position="67"/>
        <end position="112"/>
    </location>
</feature>
<evidence type="ECO:0000256" key="4">
    <source>
        <dbReference type="SAM" id="MobiDB-lite"/>
    </source>
</evidence>
<sequence length="298" mass="33898">MSFQYPFQVASLAKDRQYILKTYHPISSIHLPLGYFSYSLLIKMSAAVGAISATKDVTFSSQRAEEELVKNDDMKNTAAHGDDQPSLSQLPKGDEHNAEEGDLDEEDDEAAALKSEKELVLGPQFSLKEQLEKDKDDESLRKWKEQLLGSVDLSTAGESKEPEVKVLSLTIMCRGRPDLVLPIPFTNKPKSSLFTLKDGCHYRIRFTFTVSKNIVSGLKYTNTVWKTGVRVDNSKRMLGTFSPRQDPYTYETEEETVPSSMFARGWYCVRTKFLDDDGKCYLDMSYYFEIQKNWPKSS</sequence>
<dbReference type="InterPro" id="IPR000406">
    <property type="entry name" value="Rho_GDI"/>
</dbReference>